<feature type="chain" id="PRO_5039332150" description="Lipoprotein" evidence="1">
    <location>
        <begin position="23"/>
        <end position="193"/>
    </location>
</feature>
<reference evidence="2 3" key="1">
    <citation type="submission" date="2017-07" db="EMBL/GenBank/DDBJ databases">
        <title>Virgibacillus sp. LM2416.</title>
        <authorList>
            <person name="Tak E.J."/>
            <person name="Bae J.-W."/>
        </authorList>
    </citation>
    <scope>NUCLEOTIDE SEQUENCE [LARGE SCALE GENOMIC DNA]</scope>
    <source>
        <strain evidence="2 3">LM2416</strain>
    </source>
</reference>
<dbReference type="PROSITE" id="PS51257">
    <property type="entry name" value="PROKAR_LIPOPROTEIN"/>
    <property type="match status" value="1"/>
</dbReference>
<gene>
    <name evidence="2" type="ORF">CFK37_03835</name>
</gene>
<organism evidence="2 3">
    <name type="scientific">Virgibacillus phasianinus</name>
    <dbReference type="NCBI Taxonomy" id="2017483"/>
    <lineage>
        <taxon>Bacteria</taxon>
        <taxon>Bacillati</taxon>
        <taxon>Bacillota</taxon>
        <taxon>Bacilli</taxon>
        <taxon>Bacillales</taxon>
        <taxon>Bacillaceae</taxon>
        <taxon>Virgibacillus</taxon>
    </lineage>
</organism>
<protein>
    <recommendedName>
        <fullName evidence="4">Lipoprotein</fullName>
    </recommendedName>
</protein>
<evidence type="ECO:0000313" key="2">
    <source>
        <dbReference type="EMBL" id="ASK61363.1"/>
    </source>
</evidence>
<evidence type="ECO:0008006" key="4">
    <source>
        <dbReference type="Google" id="ProtNLM"/>
    </source>
</evidence>
<keyword evidence="1" id="KW-0732">Signal</keyword>
<feature type="signal peptide" evidence="1">
    <location>
        <begin position="1"/>
        <end position="22"/>
    </location>
</feature>
<dbReference type="KEGG" id="vil:CFK37_03835"/>
<dbReference type="AlphaFoldDB" id="A0A220U0D1"/>
<sequence length="193" mass="22224">MRKRFLVSLIVMSFLLVLSACGDDGEAKDNKKKTEPDKPEVGLNKITLDKIVAKKNDNEAFYLLLFDANKEDVKKTKFLDAYDKALKKQDITAYYLNMNDKDKKTLGSLEKEFKQQSASSHNPFEDGGLTVVYDGKLDSPFDYYAKAWVLNITLERLSSEKGTFLQDDMYNDIKKGIQYNLDYVKEHDIELTY</sequence>
<accession>A0A220U0D1</accession>
<dbReference type="Proteomes" id="UP000198312">
    <property type="component" value="Chromosome"/>
</dbReference>
<dbReference type="EMBL" id="CP022315">
    <property type="protein sequence ID" value="ASK61363.1"/>
    <property type="molecule type" value="Genomic_DNA"/>
</dbReference>
<keyword evidence="3" id="KW-1185">Reference proteome</keyword>
<evidence type="ECO:0000313" key="3">
    <source>
        <dbReference type="Proteomes" id="UP000198312"/>
    </source>
</evidence>
<dbReference type="OrthoDB" id="2964861at2"/>
<evidence type="ECO:0000256" key="1">
    <source>
        <dbReference type="SAM" id="SignalP"/>
    </source>
</evidence>
<name>A0A220U0D1_9BACI</name>
<proteinExistence type="predicted"/>